<name>A0A8R1Y4P3_ONCVO</name>
<protein>
    <submittedName>
        <fullName evidence="1">Uncharacterized protein</fullName>
    </submittedName>
</protein>
<dbReference type="EnsemblMetazoa" id="OVOC6577.1">
    <property type="protein sequence ID" value="OVOC6577.1"/>
    <property type="gene ID" value="WBGene00243386"/>
</dbReference>
<reference evidence="2" key="1">
    <citation type="submission" date="2013-10" db="EMBL/GenBank/DDBJ databases">
        <title>Genome sequencing of Onchocerca volvulus.</title>
        <authorList>
            <person name="Cotton J."/>
            <person name="Tsai J."/>
            <person name="Stanley E."/>
            <person name="Tracey A."/>
            <person name="Holroyd N."/>
            <person name="Lustigman S."/>
            <person name="Berriman M."/>
        </authorList>
    </citation>
    <scope>NUCLEOTIDE SEQUENCE</scope>
</reference>
<dbReference type="EMBL" id="CMVM020000177">
    <property type="status" value="NOT_ANNOTATED_CDS"/>
    <property type="molecule type" value="Genomic_DNA"/>
</dbReference>
<dbReference type="AlphaFoldDB" id="A0A8R1Y4P3"/>
<proteinExistence type="predicted"/>
<keyword evidence="2" id="KW-1185">Reference proteome</keyword>
<evidence type="ECO:0000313" key="1">
    <source>
        <dbReference type="EnsemblMetazoa" id="OVOC6577.1"/>
    </source>
</evidence>
<evidence type="ECO:0000313" key="2">
    <source>
        <dbReference type="Proteomes" id="UP000024404"/>
    </source>
</evidence>
<reference evidence="1" key="2">
    <citation type="submission" date="2022-06" db="UniProtKB">
        <authorList>
            <consortium name="EnsemblMetazoa"/>
        </authorList>
    </citation>
    <scope>IDENTIFICATION</scope>
</reference>
<dbReference type="Proteomes" id="UP000024404">
    <property type="component" value="Unassembled WGS sequence"/>
</dbReference>
<organism evidence="1 2">
    <name type="scientific">Onchocerca volvulus</name>
    <dbReference type="NCBI Taxonomy" id="6282"/>
    <lineage>
        <taxon>Eukaryota</taxon>
        <taxon>Metazoa</taxon>
        <taxon>Ecdysozoa</taxon>
        <taxon>Nematoda</taxon>
        <taxon>Chromadorea</taxon>
        <taxon>Rhabditida</taxon>
        <taxon>Spirurina</taxon>
        <taxon>Spiruromorpha</taxon>
        <taxon>Filarioidea</taxon>
        <taxon>Onchocercidae</taxon>
        <taxon>Onchocerca</taxon>
    </lineage>
</organism>
<sequence length="80" mass="9177">MQKWKTWSTQSDAHYTLDNIISIGAKSTSPEKAEHFYSTFGSSHSVNSTYRKWPTWSTHSMSTLHSSKQDVILIDSLRID</sequence>
<accession>A0A8R1Y4P3</accession>